<dbReference type="Gene3D" id="2.80.10.50">
    <property type="match status" value="2"/>
</dbReference>
<dbReference type="SMART" id="SM00458">
    <property type="entry name" value="RICIN"/>
    <property type="match status" value="2"/>
</dbReference>
<evidence type="ECO:0000313" key="2">
    <source>
        <dbReference type="EMBL" id="KAJ5070264.1"/>
    </source>
</evidence>
<proteinExistence type="predicted"/>
<dbReference type="CDD" id="cd00161">
    <property type="entry name" value="beta-trefoil_Ricin-like"/>
    <property type="match status" value="2"/>
</dbReference>
<keyword evidence="3" id="KW-1185">Reference proteome</keyword>
<dbReference type="InterPro" id="IPR035992">
    <property type="entry name" value="Ricin_B-like_lectins"/>
</dbReference>
<evidence type="ECO:0000313" key="3">
    <source>
        <dbReference type="Proteomes" id="UP001149090"/>
    </source>
</evidence>
<feature type="domain" description="Ricin B lectin" evidence="1">
    <location>
        <begin position="138"/>
        <end position="279"/>
    </location>
</feature>
<dbReference type="AlphaFoldDB" id="A0A9Q0LD95"/>
<reference evidence="2" key="1">
    <citation type="submission" date="2022-10" db="EMBL/GenBank/DDBJ databases">
        <title>Novel sulphate-reducing endosymbionts in the free-living metamonad Anaeramoeba.</title>
        <authorList>
            <person name="Jerlstrom-Hultqvist J."/>
            <person name="Cepicka I."/>
            <person name="Gallot-Lavallee L."/>
            <person name="Salas-Leiva D."/>
            <person name="Curtis B.A."/>
            <person name="Zahonova K."/>
            <person name="Pipaliya S."/>
            <person name="Dacks J."/>
            <person name="Roger A.J."/>
        </authorList>
    </citation>
    <scope>NUCLEOTIDE SEQUENCE</scope>
    <source>
        <strain evidence="2">BMAN</strain>
    </source>
</reference>
<name>A0A9Q0LD95_ANAIG</name>
<dbReference type="EMBL" id="JAPDFW010000097">
    <property type="protein sequence ID" value="KAJ5070264.1"/>
    <property type="molecule type" value="Genomic_DNA"/>
</dbReference>
<sequence>MISNALYQILNQETGKFLQTTESKTLILANNGKNTSQLWKFEPHDGKLKILTASSNYCLSAESNSLKIEDLGKKSGNFWIIQKEENSLFRIMNKKTKTAIGLEIDTKKTDEKSKNYQVALVPKSLSPEQLWIFIPKVIPYRYIVNQNSGKVLDVFGSSKNENAKICQSNSFNKSSQKWALQITDNHMAFAIINKKSGLCLSMLDESSPDGSNLVQQTFQNKNHQLWVFQPVENHFYLISKANTKCATVFSGSLDSGAPVTIYPVYFSDVIGENQLWNFIDV</sequence>
<protein>
    <recommendedName>
        <fullName evidence="1">Ricin B lectin domain-containing protein</fullName>
    </recommendedName>
</protein>
<dbReference type="PROSITE" id="PS50231">
    <property type="entry name" value="RICIN_B_LECTIN"/>
    <property type="match status" value="2"/>
</dbReference>
<dbReference type="InterPro" id="IPR000772">
    <property type="entry name" value="Ricin_B_lectin"/>
</dbReference>
<accession>A0A9Q0LD95</accession>
<evidence type="ECO:0000259" key="1">
    <source>
        <dbReference type="SMART" id="SM00458"/>
    </source>
</evidence>
<gene>
    <name evidence="2" type="ORF">M0811_11112</name>
</gene>
<dbReference type="SUPFAM" id="SSF50370">
    <property type="entry name" value="Ricin B-like lectins"/>
    <property type="match status" value="2"/>
</dbReference>
<dbReference type="Pfam" id="PF14200">
    <property type="entry name" value="RicinB_lectin_2"/>
    <property type="match status" value="1"/>
</dbReference>
<comment type="caution">
    <text evidence="2">The sequence shown here is derived from an EMBL/GenBank/DDBJ whole genome shotgun (WGS) entry which is preliminary data.</text>
</comment>
<organism evidence="2 3">
    <name type="scientific">Anaeramoeba ignava</name>
    <name type="common">Anaerobic marine amoeba</name>
    <dbReference type="NCBI Taxonomy" id="1746090"/>
    <lineage>
        <taxon>Eukaryota</taxon>
        <taxon>Metamonada</taxon>
        <taxon>Anaeramoebidae</taxon>
        <taxon>Anaeramoeba</taxon>
    </lineage>
</organism>
<feature type="domain" description="Ricin B lectin" evidence="1">
    <location>
        <begin position="4"/>
        <end position="134"/>
    </location>
</feature>
<dbReference type="Proteomes" id="UP001149090">
    <property type="component" value="Unassembled WGS sequence"/>
</dbReference>
<dbReference type="OrthoDB" id="9895617at2759"/>